<dbReference type="EMBL" id="JAJFAZ020000007">
    <property type="protein sequence ID" value="KAI5317716.1"/>
    <property type="molecule type" value="Genomic_DNA"/>
</dbReference>
<comment type="caution">
    <text evidence="1">The sequence shown here is derived from an EMBL/GenBank/DDBJ whole genome shotgun (WGS) entry which is preliminary data.</text>
</comment>
<gene>
    <name evidence="1" type="ORF">L3X38_037423</name>
</gene>
<reference evidence="1 2" key="1">
    <citation type="journal article" date="2022" name="G3 (Bethesda)">
        <title>Whole-genome sequence and methylome profiling of the almond [Prunus dulcis (Mill.) D.A. Webb] cultivar 'Nonpareil'.</title>
        <authorList>
            <person name="D'Amico-Willman K.M."/>
            <person name="Ouma W.Z."/>
            <person name="Meulia T."/>
            <person name="Sideli G.M."/>
            <person name="Gradziel T.M."/>
            <person name="Fresnedo-Ramirez J."/>
        </authorList>
    </citation>
    <scope>NUCLEOTIDE SEQUENCE [LARGE SCALE GENOMIC DNA]</scope>
    <source>
        <strain evidence="1">Clone GOH B32 T37-40</strain>
    </source>
</reference>
<dbReference type="AlphaFoldDB" id="A0AAD4V566"/>
<evidence type="ECO:0000313" key="1">
    <source>
        <dbReference type="EMBL" id="KAI5317716.1"/>
    </source>
</evidence>
<organism evidence="1 2">
    <name type="scientific">Prunus dulcis</name>
    <name type="common">Almond</name>
    <name type="synonym">Amygdalus dulcis</name>
    <dbReference type="NCBI Taxonomy" id="3755"/>
    <lineage>
        <taxon>Eukaryota</taxon>
        <taxon>Viridiplantae</taxon>
        <taxon>Streptophyta</taxon>
        <taxon>Embryophyta</taxon>
        <taxon>Tracheophyta</taxon>
        <taxon>Spermatophyta</taxon>
        <taxon>Magnoliopsida</taxon>
        <taxon>eudicotyledons</taxon>
        <taxon>Gunneridae</taxon>
        <taxon>Pentapetalae</taxon>
        <taxon>rosids</taxon>
        <taxon>fabids</taxon>
        <taxon>Rosales</taxon>
        <taxon>Rosaceae</taxon>
        <taxon>Amygdaloideae</taxon>
        <taxon>Amygdaleae</taxon>
        <taxon>Prunus</taxon>
    </lineage>
</organism>
<keyword evidence="2" id="KW-1185">Reference proteome</keyword>
<dbReference type="Proteomes" id="UP001054821">
    <property type="component" value="Chromosome 7"/>
</dbReference>
<sequence>MLPVRRHFLGDPFGPKMILMSSRVRRSTSQLQPAISPNSAHRFRQYRSQTNHLTSLYQPCPSSASIRHRGRRNQPRKVEVWTDFYQTFGPSFSLISPPNWTSKLK</sequence>
<accession>A0AAD4V566</accession>
<proteinExistence type="predicted"/>
<name>A0AAD4V566_PRUDU</name>
<protein>
    <submittedName>
        <fullName evidence="1">Uncharacterized protein</fullName>
    </submittedName>
</protein>
<evidence type="ECO:0000313" key="2">
    <source>
        <dbReference type="Proteomes" id="UP001054821"/>
    </source>
</evidence>